<evidence type="ECO:0000313" key="1">
    <source>
        <dbReference type="EMBL" id="APX72422.1"/>
    </source>
</evidence>
<reference evidence="2" key="1">
    <citation type="submission" date="2016-12" db="EMBL/GenBank/DDBJ databases">
        <authorList>
            <person name="Jung M.Y."/>
            <person name="Lee S.H."/>
        </authorList>
    </citation>
    <scope>NUCLEOTIDE SEQUENCE [LARGE SCALE GENOMIC DNA]</scope>
    <source>
        <strain evidence="2">WiKim39</strain>
    </source>
</reference>
<sequence length="261" mass="30978">MQRIDYFNSTLHDYPIIFSLPHSGTYVPDEMKQDLISNVRLTNTDWFLKELYDFLPDMGFTTIQNNVNRYVADPNRQNFFLDTTHNAIPNKNSFDHPLYNVPLSNITIRNRMDDYYLPYHQLLTELITKKLEVFDDIYLVDLHSFYYYPRFEKMSPADFVIGNDYDGTSTSINRLWLTNKLFENKYTVSDNFPFTGGKITKHFGKNEHINSMQVEIRYNKYIEDRDFGEETLTNFDSKLFKETQSNLKKIALDLQQNLISI</sequence>
<dbReference type="Pfam" id="PF05013">
    <property type="entry name" value="FGase"/>
    <property type="match status" value="1"/>
</dbReference>
<gene>
    <name evidence="1" type="ORF">BTM29_07600</name>
</gene>
<dbReference type="AlphaFoldDB" id="A0A1P8Q3I5"/>
<dbReference type="OrthoDB" id="8716700at2"/>
<dbReference type="EMBL" id="CP019323">
    <property type="protein sequence ID" value="APX72422.1"/>
    <property type="molecule type" value="Genomic_DNA"/>
</dbReference>
<organism evidence="1 2">
    <name type="scientific">Companilactobacillus allii</name>
    <dbReference type="NCBI Taxonomy" id="1847728"/>
    <lineage>
        <taxon>Bacteria</taxon>
        <taxon>Bacillati</taxon>
        <taxon>Bacillota</taxon>
        <taxon>Bacilli</taxon>
        <taxon>Lactobacillales</taxon>
        <taxon>Lactobacillaceae</taxon>
        <taxon>Companilactobacillus</taxon>
    </lineage>
</organism>
<dbReference type="Proteomes" id="UP000187499">
    <property type="component" value="Chromosome"/>
</dbReference>
<dbReference type="STRING" id="1847728.BTM29_07600"/>
<protein>
    <recommendedName>
        <fullName evidence="3">N-formylglutamate amidohydrolase</fullName>
    </recommendedName>
</protein>
<keyword evidence="2" id="KW-1185">Reference proteome</keyword>
<dbReference type="SUPFAM" id="SSF53187">
    <property type="entry name" value="Zn-dependent exopeptidases"/>
    <property type="match status" value="1"/>
</dbReference>
<evidence type="ECO:0000313" key="2">
    <source>
        <dbReference type="Proteomes" id="UP000187499"/>
    </source>
</evidence>
<dbReference type="Gene3D" id="3.40.630.40">
    <property type="entry name" value="Zn-dependent exopeptidases"/>
    <property type="match status" value="1"/>
</dbReference>
<dbReference type="KEGG" id="lalw:BTM29_07600"/>
<accession>A0A1P8Q3I5</accession>
<proteinExistence type="predicted"/>
<name>A0A1P8Q3I5_9LACO</name>
<dbReference type="RefSeq" id="WP_076615642.1">
    <property type="nucleotide sequence ID" value="NZ_CP019323.1"/>
</dbReference>
<dbReference type="InterPro" id="IPR007709">
    <property type="entry name" value="N-FG_amidohydro"/>
</dbReference>
<evidence type="ECO:0008006" key="3">
    <source>
        <dbReference type="Google" id="ProtNLM"/>
    </source>
</evidence>